<evidence type="ECO:0000256" key="1">
    <source>
        <dbReference type="ARBA" id="ARBA00004418"/>
    </source>
</evidence>
<dbReference type="InterPro" id="IPR008962">
    <property type="entry name" value="PapD-like_sf"/>
</dbReference>
<dbReference type="PATRIC" id="fig|630.129.peg.2750"/>
<dbReference type="InterPro" id="IPR016148">
    <property type="entry name" value="Pili_assmbl_chaperone_C"/>
</dbReference>
<dbReference type="KEGG" id="yet:CH48_197"/>
<dbReference type="InterPro" id="IPR036316">
    <property type="entry name" value="Pili_assmbl_chap_C_dom_sf"/>
</dbReference>
<keyword evidence="6" id="KW-0393">Immunoglobulin domain</keyword>
<keyword evidence="5 7" id="KW-0143">Chaperone</keyword>
<dbReference type="InterPro" id="IPR013783">
    <property type="entry name" value="Ig-like_fold"/>
</dbReference>
<protein>
    <submittedName>
        <fullName evidence="10">Chaperone protein</fullName>
    </submittedName>
    <submittedName>
        <fullName evidence="11">Fimbria/pilus periplasmic chaperone</fullName>
    </submittedName>
</protein>
<dbReference type="GO" id="GO:0071555">
    <property type="term" value="P:cell wall organization"/>
    <property type="evidence" value="ECO:0007669"/>
    <property type="project" value="InterPro"/>
</dbReference>
<dbReference type="PRINTS" id="PR00969">
    <property type="entry name" value="CHAPERONPILI"/>
</dbReference>
<evidence type="ECO:0000313" key="10">
    <source>
        <dbReference type="EMBL" id="CFQ61994.1"/>
    </source>
</evidence>
<dbReference type="GO" id="GO:0030288">
    <property type="term" value="C:outer membrane-bounded periplasmic space"/>
    <property type="evidence" value="ECO:0007669"/>
    <property type="project" value="InterPro"/>
</dbReference>
<dbReference type="InterPro" id="IPR018046">
    <property type="entry name" value="Pili_assmbl_chaperone_CS"/>
</dbReference>
<evidence type="ECO:0000256" key="6">
    <source>
        <dbReference type="ARBA" id="ARBA00023319"/>
    </source>
</evidence>
<dbReference type="Pfam" id="PF02753">
    <property type="entry name" value="PapD_C"/>
    <property type="match status" value="1"/>
</dbReference>
<reference evidence="10 12" key="1">
    <citation type="submission" date="2015-03" db="EMBL/GenBank/DDBJ databases">
        <authorList>
            <person name="Murphy D."/>
        </authorList>
    </citation>
    <scope>NUCLEOTIDE SEQUENCE [LARGE SCALE GENOMIC DNA]</scope>
    <source>
        <strain evidence="10 12">IP26249</strain>
    </source>
</reference>
<dbReference type="EMBL" id="CGBR01000011">
    <property type="protein sequence ID" value="CFQ61994.1"/>
    <property type="molecule type" value="Genomic_DNA"/>
</dbReference>
<sequence length="267" mass="30171">MKYKFSHNFISYNLFLFVFMSLILLPYSHASSMGFNTSQHKFSVRTGETRIIYPLSSVKGVSLSVTNPQDYPILVQTQVKGEDKHSPAPFMATPPLFRLDAGMRGRVRVTRTGGNFPEDRESLQWLCITGVPPKEGDVWDNSQHDKKNNMQDVNLNILLSVGTCMKLLVRPDQLRQKPEEMAGKLIWHRNGQQLQVNNPTPFYMNFKSVSLGNKNIKLSSAGNENYVAPFAERSFSLPVDMAEAPAEINWQIINDLGSESQVFKANI</sequence>
<dbReference type="RefSeq" id="WP_005161778.1">
    <property type="nucleotide sequence ID" value="NZ_CGBC01000030.1"/>
</dbReference>
<evidence type="ECO:0000259" key="9">
    <source>
        <dbReference type="Pfam" id="PF02753"/>
    </source>
</evidence>
<name>A0A0E1NAL6_YEREN</name>
<organism evidence="10 12">
    <name type="scientific">Yersinia enterocolitica</name>
    <dbReference type="NCBI Taxonomy" id="630"/>
    <lineage>
        <taxon>Bacteria</taxon>
        <taxon>Pseudomonadati</taxon>
        <taxon>Pseudomonadota</taxon>
        <taxon>Gammaproteobacteria</taxon>
        <taxon>Enterobacterales</taxon>
        <taxon>Yersiniaceae</taxon>
        <taxon>Yersinia</taxon>
    </lineage>
</organism>
<reference evidence="11 13" key="2">
    <citation type="submission" date="2021-01" db="EMBL/GenBank/DDBJ databases">
        <title>FDA dAtabase for Regulatory Grade micrObial Sequences (FDA-ARGOS): Supporting development and validation of Infectious Disease Dx tests.</title>
        <authorList>
            <person name="Blissenbach B."/>
            <person name="Krut O."/>
            <person name="Tallon L."/>
            <person name="Sadzewicz L."/>
            <person name="Zhao X."/>
            <person name="Boylan J."/>
            <person name="Ott S."/>
            <person name="Bowen H."/>
            <person name="Vavikolanu K."/>
            <person name="Mehta A."/>
            <person name="Aluvathingal J."/>
            <person name="Nadendla S."/>
            <person name="Yan Y."/>
            <person name="Sichtig H."/>
        </authorList>
    </citation>
    <scope>NUCLEOTIDE SEQUENCE [LARGE SCALE GENOMIC DNA]</scope>
    <source>
        <strain evidence="11 13">FDAARGOS_1082</strain>
    </source>
</reference>
<dbReference type="Gene3D" id="2.60.40.10">
    <property type="entry name" value="Immunoglobulins"/>
    <property type="match status" value="2"/>
</dbReference>
<evidence type="ECO:0000256" key="3">
    <source>
        <dbReference type="ARBA" id="ARBA00022729"/>
    </source>
</evidence>
<evidence type="ECO:0000256" key="7">
    <source>
        <dbReference type="RuleBase" id="RU003918"/>
    </source>
</evidence>
<dbReference type="InterPro" id="IPR016147">
    <property type="entry name" value="Pili_assmbl_chaperone_N"/>
</dbReference>
<dbReference type="Proteomes" id="UP000048841">
    <property type="component" value="Unassembled WGS sequence"/>
</dbReference>
<evidence type="ECO:0000256" key="4">
    <source>
        <dbReference type="ARBA" id="ARBA00022764"/>
    </source>
</evidence>
<dbReference type="SUPFAM" id="SSF49354">
    <property type="entry name" value="PapD-like"/>
    <property type="match status" value="1"/>
</dbReference>
<feature type="domain" description="Pili assembly chaperone N-terminal" evidence="8">
    <location>
        <begin position="44"/>
        <end position="174"/>
    </location>
</feature>
<dbReference type="Pfam" id="PF00345">
    <property type="entry name" value="PapD_N"/>
    <property type="match status" value="1"/>
</dbReference>
<evidence type="ECO:0000313" key="13">
    <source>
        <dbReference type="Proteomes" id="UP000595309"/>
    </source>
</evidence>
<dbReference type="SUPFAM" id="SSF49584">
    <property type="entry name" value="Periplasmic chaperone C-domain"/>
    <property type="match status" value="1"/>
</dbReference>
<dbReference type="Proteomes" id="UP000595309">
    <property type="component" value="Chromosome"/>
</dbReference>
<proteinExistence type="inferred from homology"/>
<evidence type="ECO:0000256" key="5">
    <source>
        <dbReference type="ARBA" id="ARBA00023186"/>
    </source>
</evidence>
<gene>
    <name evidence="10" type="primary">myfB</name>
    <name evidence="10" type="ORF">ERS137941_01952</name>
    <name evidence="11" type="ORF">I6I39_01020</name>
</gene>
<evidence type="ECO:0000256" key="2">
    <source>
        <dbReference type="ARBA" id="ARBA00007399"/>
    </source>
</evidence>
<accession>A0A0E1NAL6</accession>
<evidence type="ECO:0000313" key="11">
    <source>
        <dbReference type="EMBL" id="QQU47397.1"/>
    </source>
</evidence>
<dbReference type="InterPro" id="IPR001829">
    <property type="entry name" value="Pili_assmbl_chaperone_bac"/>
</dbReference>
<dbReference type="InterPro" id="IPR050643">
    <property type="entry name" value="Periplasmic_pilus_chap"/>
</dbReference>
<feature type="domain" description="Pili assembly chaperone C-terminal" evidence="9">
    <location>
        <begin position="196"/>
        <end position="260"/>
    </location>
</feature>
<dbReference type="EMBL" id="CP068146">
    <property type="protein sequence ID" value="QQU47397.1"/>
    <property type="molecule type" value="Genomic_DNA"/>
</dbReference>
<keyword evidence="3" id="KW-0732">Signal</keyword>
<dbReference type="PROSITE" id="PS00635">
    <property type="entry name" value="PILI_CHAPERONE"/>
    <property type="match status" value="1"/>
</dbReference>
<dbReference type="PANTHER" id="PTHR30251:SF9">
    <property type="entry name" value="CHAPERONE PROTEIN CAF1M"/>
    <property type="match status" value="1"/>
</dbReference>
<keyword evidence="4" id="KW-0574">Periplasm</keyword>
<comment type="similarity">
    <text evidence="2 7">Belongs to the periplasmic pilus chaperone family.</text>
</comment>
<comment type="subcellular location">
    <subcellularLocation>
        <location evidence="1 7">Periplasm</location>
    </subcellularLocation>
</comment>
<dbReference type="AlphaFoldDB" id="A0A0E1NAL6"/>
<evidence type="ECO:0000313" key="12">
    <source>
        <dbReference type="Proteomes" id="UP000048841"/>
    </source>
</evidence>
<dbReference type="PANTHER" id="PTHR30251">
    <property type="entry name" value="PILUS ASSEMBLY CHAPERONE"/>
    <property type="match status" value="1"/>
</dbReference>
<evidence type="ECO:0000259" key="8">
    <source>
        <dbReference type="Pfam" id="PF00345"/>
    </source>
</evidence>